<dbReference type="GO" id="GO:0016538">
    <property type="term" value="F:cyclin-dependent protein serine/threonine kinase regulator activity"/>
    <property type="evidence" value="ECO:0007669"/>
    <property type="project" value="TreeGrafter"/>
</dbReference>
<dbReference type="EMBL" id="SSOP01000008">
    <property type="protein sequence ID" value="KAB5595580.1"/>
    <property type="molecule type" value="Genomic_DNA"/>
</dbReference>
<dbReference type="SUPFAM" id="SSF47954">
    <property type="entry name" value="Cyclin-like"/>
    <property type="match status" value="1"/>
</dbReference>
<feature type="compositionally biased region" description="Low complexity" evidence="1">
    <location>
        <begin position="11"/>
        <end position="27"/>
    </location>
</feature>
<comment type="caution">
    <text evidence="2">The sequence shown here is derived from an EMBL/GenBank/DDBJ whole genome shotgun (WGS) entry which is preliminary data.</text>
</comment>
<gene>
    <name evidence="2" type="ORF">CTheo_1041</name>
</gene>
<dbReference type="PANTHER" id="PTHR15615:SF10">
    <property type="entry name" value="PHO85 CYCLIN-2-RELATED"/>
    <property type="match status" value="1"/>
</dbReference>
<dbReference type="Proteomes" id="UP000383932">
    <property type="component" value="Unassembled WGS sequence"/>
</dbReference>
<sequence length="429" mass="47598">MRSSEYLGVGASPSAMPSNSPMSLPASPARYPTRRVCPSSLLHPSSHADYLLRHLEKPVTREVIHYLVCRVHQILSHTPVADFEPESISVPPLETFASILIRSTFITLPTILCALLYLDRLELSLSSRPVYNHNPTSPHCILLSVLIVASKHQNDSSLTNAAWCDAVAWSIKRCKLGKPRSVQMLIENVFSLTNIMAMERQCLDHLEFDLVVSEDEVELALISMLRFFANPTLDRPDEHLDTWLYDISPEHMVGIAGDMTSKWFESPQPSFQYLCTRRASAPAILDHPDQPAIGGVPVSYAAFPSDVSDGISSYPSTPAAHCVADLDFDMEELYQEVEVALANVESHVCSGELACSLQYPSMRYPESDMDEYDSQLRTRGRSTHSKPLGNSIRLPSSLGPLCSERNGFAVPAPWVDPSEMPFISQSFAH</sequence>
<evidence type="ECO:0000313" key="2">
    <source>
        <dbReference type="EMBL" id="KAB5595580.1"/>
    </source>
</evidence>
<dbReference type="InterPro" id="IPR036915">
    <property type="entry name" value="Cyclin-like_sf"/>
</dbReference>
<feature type="region of interest" description="Disordered" evidence="1">
    <location>
        <begin position="1"/>
        <end position="27"/>
    </location>
</feature>
<protein>
    <submittedName>
        <fullName evidence="2">Uncharacterized protein</fullName>
    </submittedName>
</protein>
<dbReference type="PANTHER" id="PTHR15615">
    <property type="match status" value="1"/>
</dbReference>
<reference evidence="2 3" key="1">
    <citation type="journal article" date="2019" name="Fungal Biol. Biotechnol.">
        <title>Draft genome sequence of fastidious pathogen Ceratobasidium theobromae, which causes vascular-streak dieback in Theobroma cacao.</title>
        <authorList>
            <person name="Ali S.S."/>
            <person name="Asman A."/>
            <person name="Shao J."/>
            <person name="Firmansyah A.P."/>
            <person name="Susilo A.W."/>
            <person name="Rosmana A."/>
            <person name="McMahon P."/>
            <person name="Junaid M."/>
            <person name="Guest D."/>
            <person name="Kheng T.Y."/>
            <person name="Meinhardt L.W."/>
            <person name="Bailey B.A."/>
        </authorList>
    </citation>
    <scope>NUCLEOTIDE SEQUENCE [LARGE SCALE GENOMIC DNA]</scope>
    <source>
        <strain evidence="2 3">CT2</strain>
    </source>
</reference>
<organism evidence="2 3">
    <name type="scientific">Ceratobasidium theobromae</name>
    <dbReference type="NCBI Taxonomy" id="1582974"/>
    <lineage>
        <taxon>Eukaryota</taxon>
        <taxon>Fungi</taxon>
        <taxon>Dikarya</taxon>
        <taxon>Basidiomycota</taxon>
        <taxon>Agaricomycotina</taxon>
        <taxon>Agaricomycetes</taxon>
        <taxon>Cantharellales</taxon>
        <taxon>Ceratobasidiaceae</taxon>
        <taxon>Ceratobasidium</taxon>
    </lineage>
</organism>
<dbReference type="Gene3D" id="1.10.472.10">
    <property type="entry name" value="Cyclin-like"/>
    <property type="match status" value="1"/>
</dbReference>
<dbReference type="AlphaFoldDB" id="A0A5N5QV06"/>
<dbReference type="GO" id="GO:0005634">
    <property type="term" value="C:nucleus"/>
    <property type="evidence" value="ECO:0007669"/>
    <property type="project" value="TreeGrafter"/>
</dbReference>
<evidence type="ECO:0000313" key="3">
    <source>
        <dbReference type="Proteomes" id="UP000383932"/>
    </source>
</evidence>
<dbReference type="GO" id="GO:0019901">
    <property type="term" value="F:protein kinase binding"/>
    <property type="evidence" value="ECO:0007669"/>
    <property type="project" value="InterPro"/>
</dbReference>
<dbReference type="OrthoDB" id="10250320at2759"/>
<dbReference type="GO" id="GO:0000307">
    <property type="term" value="C:cyclin-dependent protein kinase holoenzyme complex"/>
    <property type="evidence" value="ECO:0007669"/>
    <property type="project" value="TreeGrafter"/>
</dbReference>
<dbReference type="InterPro" id="IPR013922">
    <property type="entry name" value="Cyclin_PHO80-like"/>
</dbReference>
<proteinExistence type="predicted"/>
<accession>A0A5N5QV06</accession>
<dbReference type="CDD" id="cd20557">
    <property type="entry name" value="CYCLIN_ScPCL1-like"/>
    <property type="match status" value="1"/>
</dbReference>
<name>A0A5N5QV06_9AGAM</name>
<evidence type="ECO:0000256" key="1">
    <source>
        <dbReference type="SAM" id="MobiDB-lite"/>
    </source>
</evidence>
<keyword evidence="3" id="KW-1185">Reference proteome</keyword>